<dbReference type="PANTHER" id="PTHR21250">
    <property type="entry name" value="PRE-RRNA-PROCESSING PROTEIN TSR2 HOMOLOG"/>
    <property type="match status" value="1"/>
</dbReference>
<dbReference type="AlphaFoldDB" id="G7LJ82"/>
<dbReference type="PaxDb" id="3880-AET02568"/>
<organism evidence="4 8">
    <name type="scientific">Medicago truncatula</name>
    <name type="common">Barrel medic</name>
    <name type="synonym">Medicago tribuloides</name>
    <dbReference type="NCBI Taxonomy" id="3880"/>
    <lineage>
        <taxon>Eukaryota</taxon>
        <taxon>Viridiplantae</taxon>
        <taxon>Streptophyta</taxon>
        <taxon>Embryophyta</taxon>
        <taxon>Tracheophyta</taxon>
        <taxon>Spermatophyta</taxon>
        <taxon>Magnoliopsida</taxon>
        <taxon>eudicotyledons</taxon>
        <taxon>Gunneridae</taxon>
        <taxon>Pentapetalae</taxon>
        <taxon>rosids</taxon>
        <taxon>fabids</taxon>
        <taxon>Fabales</taxon>
        <taxon>Fabaceae</taxon>
        <taxon>Papilionoideae</taxon>
        <taxon>50 kb inversion clade</taxon>
        <taxon>NPAAA clade</taxon>
        <taxon>Hologalegina</taxon>
        <taxon>IRL clade</taxon>
        <taxon>Trifolieae</taxon>
        <taxon>Medicago</taxon>
    </lineage>
</organism>
<comment type="similarity">
    <text evidence="1">Belongs to the TSR2 family.</text>
</comment>
<evidence type="ECO:0000313" key="4">
    <source>
        <dbReference type="EMBL" id="AET02568.1"/>
    </source>
</evidence>
<feature type="compositionally biased region" description="Polar residues" evidence="3">
    <location>
        <begin position="162"/>
        <end position="179"/>
    </location>
</feature>
<proteinExistence type="evidence at transcript level"/>
<feature type="region of interest" description="Disordered" evidence="3">
    <location>
        <begin position="127"/>
        <end position="206"/>
    </location>
</feature>
<dbReference type="Proteomes" id="UP000265566">
    <property type="component" value="Chromosome 8"/>
</dbReference>
<dbReference type="EMBL" id="PSQE01000008">
    <property type="protein sequence ID" value="RHN40464.1"/>
    <property type="molecule type" value="Genomic_DNA"/>
</dbReference>
<evidence type="ECO:0000313" key="5">
    <source>
        <dbReference type="EMBL" id="AFK36102.1"/>
    </source>
</evidence>
<reference evidence="7" key="4">
    <citation type="submission" date="2015-04" db="UniProtKB">
        <authorList>
            <consortium name="EnsemblPlants"/>
        </authorList>
    </citation>
    <scope>IDENTIFICATION</scope>
    <source>
        <strain evidence="7">cv. Jemalong A17</strain>
    </source>
</reference>
<reference evidence="5" key="2">
    <citation type="submission" date="2012-05" db="EMBL/GenBank/DDBJ databases">
        <authorList>
            <person name="Krishnakumar V."/>
            <person name="Cheung F."/>
            <person name="Xiao Y."/>
            <person name="Chan A."/>
            <person name="Moskal W.A."/>
            <person name="Town C.D."/>
        </authorList>
    </citation>
    <scope>NUCLEOTIDE SEQUENCE</scope>
</reference>
<dbReference type="GO" id="GO:0000462">
    <property type="term" value="P:maturation of SSU-rRNA from tricistronic rRNA transcript (SSU-rRNA, 5.8S rRNA, LSU-rRNA)"/>
    <property type="evidence" value="ECO:0000318"/>
    <property type="project" value="GO_Central"/>
</dbReference>
<reference evidence="4 8" key="3">
    <citation type="journal article" date="2014" name="BMC Genomics">
        <title>An improved genome release (version Mt4.0) for the model legume Medicago truncatula.</title>
        <authorList>
            <person name="Tang H."/>
            <person name="Krishnakumar V."/>
            <person name="Bidwell S."/>
            <person name="Rosen B."/>
            <person name="Chan A."/>
            <person name="Zhou S."/>
            <person name="Gentzbittel L."/>
            <person name="Childs K.L."/>
            <person name="Yandell M."/>
            <person name="Gundlach H."/>
            <person name="Mayer K.F."/>
            <person name="Schwartz D.C."/>
            <person name="Town C.D."/>
        </authorList>
    </citation>
    <scope>GENOME REANNOTATION</scope>
    <source>
        <strain evidence="7 8">cv. Jemalong A17</strain>
    </source>
</reference>
<dbReference type="OrthoDB" id="263560at2759"/>
<dbReference type="HOGENOM" id="CLU_074896_1_0_1"/>
<dbReference type="GO" id="GO:0005634">
    <property type="term" value="C:nucleus"/>
    <property type="evidence" value="ECO:0000318"/>
    <property type="project" value="GO_Central"/>
</dbReference>
<dbReference type="EMBL" id="CM001224">
    <property type="protein sequence ID" value="AET02568.1"/>
    <property type="molecule type" value="Genomic_DNA"/>
</dbReference>
<dbReference type="EnsemblPlants" id="AET02568">
    <property type="protein sequence ID" value="AET02568"/>
    <property type="gene ID" value="MTR_8g043450"/>
</dbReference>
<feature type="compositionally biased region" description="Acidic residues" evidence="3">
    <location>
        <begin position="181"/>
        <end position="191"/>
    </location>
</feature>
<dbReference type="KEGG" id="mtr:11407204"/>
<sequence length="206" mass="22580">MTNPNNNKLQGQSLQAFTEGIGLVLSRWSALRTAVENEWAGRDTNLKAQTLAANVLAWFTQSKETLYIDDLENLLFQGGVSVNIVIEDGSDEEVAEDLMIMYGECLEGNFSSVERLREASRNPAAYSGVQKIVNGNGDEDDDSDENIEDDNSANMDVDIPKSESNLNSMNKTVNGSQPDNPGEDNSGEGDDGWSVVSRRKNKGRKK</sequence>
<keyword evidence="2" id="KW-0698">rRNA processing</keyword>
<dbReference type="InterPro" id="IPR019398">
    <property type="entry name" value="Pre-rRNA_process_TSR2"/>
</dbReference>
<dbReference type="Gramene" id="rna46616">
    <property type="protein sequence ID" value="RHN40464.1"/>
    <property type="gene ID" value="gene46616"/>
</dbReference>
<dbReference type="STRING" id="3880.G7LJ82"/>
<evidence type="ECO:0000313" key="6">
    <source>
        <dbReference type="EMBL" id="RHN40464.1"/>
    </source>
</evidence>
<evidence type="ECO:0000256" key="1">
    <source>
        <dbReference type="ARBA" id="ARBA00006524"/>
    </source>
</evidence>
<protein>
    <submittedName>
        <fullName evidence="4">Pre-rRNA-processing protein TSR2, motif protein</fullName>
    </submittedName>
    <submittedName>
        <fullName evidence="6">Putative pre-rRNA-processing protein TSR2</fullName>
    </submittedName>
</protein>
<gene>
    <name evidence="7" type="primary">11407204</name>
    <name evidence="4" type="ordered locus">MTR_8g043450</name>
    <name evidence="6" type="ORF">MtrunA17_Chr8g0355001</name>
</gene>
<name>G7LJ82_MEDTR</name>
<accession>G7LJ82</accession>
<reference evidence="4 8" key="1">
    <citation type="journal article" date="2011" name="Nature">
        <title>The Medicago genome provides insight into the evolution of rhizobial symbioses.</title>
        <authorList>
            <person name="Young N.D."/>
            <person name="Debelle F."/>
            <person name="Oldroyd G.E."/>
            <person name="Geurts R."/>
            <person name="Cannon S.B."/>
            <person name="Udvardi M.K."/>
            <person name="Benedito V.A."/>
            <person name="Mayer K.F."/>
            <person name="Gouzy J."/>
            <person name="Schoof H."/>
            <person name="Van de Peer Y."/>
            <person name="Proost S."/>
            <person name="Cook D.R."/>
            <person name="Meyers B.C."/>
            <person name="Spannagl M."/>
            <person name="Cheung F."/>
            <person name="De Mita S."/>
            <person name="Krishnakumar V."/>
            <person name="Gundlach H."/>
            <person name="Zhou S."/>
            <person name="Mudge J."/>
            <person name="Bharti A.K."/>
            <person name="Murray J.D."/>
            <person name="Naoumkina M.A."/>
            <person name="Rosen B."/>
            <person name="Silverstein K.A."/>
            <person name="Tang H."/>
            <person name="Rombauts S."/>
            <person name="Zhao P.X."/>
            <person name="Zhou P."/>
            <person name="Barbe V."/>
            <person name="Bardou P."/>
            <person name="Bechner M."/>
            <person name="Bellec A."/>
            <person name="Berger A."/>
            <person name="Berges H."/>
            <person name="Bidwell S."/>
            <person name="Bisseling T."/>
            <person name="Choisne N."/>
            <person name="Couloux A."/>
            <person name="Denny R."/>
            <person name="Deshpande S."/>
            <person name="Dai X."/>
            <person name="Doyle J.J."/>
            <person name="Dudez A.M."/>
            <person name="Farmer A.D."/>
            <person name="Fouteau S."/>
            <person name="Franken C."/>
            <person name="Gibelin C."/>
            <person name="Gish J."/>
            <person name="Goldstein S."/>
            <person name="Gonzalez A.J."/>
            <person name="Green P.J."/>
            <person name="Hallab A."/>
            <person name="Hartog M."/>
            <person name="Hua A."/>
            <person name="Humphray S.J."/>
            <person name="Jeong D.H."/>
            <person name="Jing Y."/>
            <person name="Jocker A."/>
            <person name="Kenton S.M."/>
            <person name="Kim D.J."/>
            <person name="Klee K."/>
            <person name="Lai H."/>
            <person name="Lang C."/>
            <person name="Lin S."/>
            <person name="Macmil S.L."/>
            <person name="Magdelenat G."/>
            <person name="Matthews L."/>
            <person name="McCorrison J."/>
            <person name="Monaghan E.L."/>
            <person name="Mun J.H."/>
            <person name="Najar F.Z."/>
            <person name="Nicholson C."/>
            <person name="Noirot C."/>
            <person name="O'Bleness M."/>
            <person name="Paule C.R."/>
            <person name="Poulain J."/>
            <person name="Prion F."/>
            <person name="Qin B."/>
            <person name="Qu C."/>
            <person name="Retzel E.F."/>
            <person name="Riddle C."/>
            <person name="Sallet E."/>
            <person name="Samain S."/>
            <person name="Samson N."/>
            <person name="Sanders I."/>
            <person name="Saurat O."/>
            <person name="Scarpelli C."/>
            <person name="Schiex T."/>
            <person name="Segurens B."/>
            <person name="Severin A.J."/>
            <person name="Sherrier D.J."/>
            <person name="Shi R."/>
            <person name="Sims S."/>
            <person name="Singer S.R."/>
            <person name="Sinharoy S."/>
            <person name="Sterck L."/>
            <person name="Viollet A."/>
            <person name="Wang B.B."/>
            <person name="Wang K."/>
            <person name="Wang M."/>
            <person name="Wang X."/>
            <person name="Warfsmann J."/>
            <person name="Weissenbach J."/>
            <person name="White D.D."/>
            <person name="White J.D."/>
            <person name="Wiley G.B."/>
            <person name="Wincker P."/>
            <person name="Xing Y."/>
            <person name="Yang L."/>
            <person name="Yao Z."/>
            <person name="Ying F."/>
            <person name="Zhai J."/>
            <person name="Zhou L."/>
            <person name="Zuber A."/>
            <person name="Denarie J."/>
            <person name="Dixon R.A."/>
            <person name="May G.D."/>
            <person name="Schwartz D.C."/>
            <person name="Rogers J."/>
            <person name="Quetier F."/>
            <person name="Town C.D."/>
            <person name="Roe B.A."/>
        </authorList>
    </citation>
    <scope>NUCLEOTIDE SEQUENCE [LARGE SCALE GENOMIC DNA]</scope>
    <source>
        <strain evidence="4">A17</strain>
        <strain evidence="7 8">cv. Jemalong A17</strain>
    </source>
</reference>
<dbReference type="Proteomes" id="UP000002051">
    <property type="component" value="Chromosome 8"/>
</dbReference>
<feature type="compositionally biased region" description="Basic residues" evidence="3">
    <location>
        <begin position="197"/>
        <end position="206"/>
    </location>
</feature>
<reference evidence="6" key="5">
    <citation type="journal article" date="2018" name="Nat. Plants">
        <title>Whole-genome landscape of Medicago truncatula symbiotic genes.</title>
        <authorList>
            <person name="Pecrix Y."/>
            <person name="Gamas P."/>
            <person name="Carrere S."/>
        </authorList>
    </citation>
    <scope>NUCLEOTIDE SEQUENCE</scope>
    <source>
        <tissue evidence="6">Leaves</tissue>
    </source>
</reference>
<evidence type="ECO:0000256" key="3">
    <source>
        <dbReference type="SAM" id="MobiDB-lite"/>
    </source>
</evidence>
<evidence type="ECO:0000256" key="2">
    <source>
        <dbReference type="ARBA" id="ARBA00022552"/>
    </source>
</evidence>
<dbReference type="Pfam" id="PF10273">
    <property type="entry name" value="WGG"/>
    <property type="match status" value="1"/>
</dbReference>
<feature type="compositionally biased region" description="Acidic residues" evidence="3">
    <location>
        <begin position="137"/>
        <end position="151"/>
    </location>
</feature>
<keyword evidence="8" id="KW-1185">Reference proteome</keyword>
<evidence type="ECO:0000313" key="7">
    <source>
        <dbReference type="EnsemblPlants" id="AET02568"/>
    </source>
</evidence>
<dbReference type="EMBL" id="BT136307">
    <property type="protein sequence ID" value="AFK36102.1"/>
    <property type="molecule type" value="mRNA"/>
</dbReference>
<dbReference type="OMA" id="LAKDEWF"/>
<evidence type="ECO:0000313" key="8">
    <source>
        <dbReference type="Proteomes" id="UP000002051"/>
    </source>
</evidence>
<dbReference type="eggNOG" id="KOG4032">
    <property type="taxonomic scope" value="Eukaryota"/>
</dbReference>